<dbReference type="Gene3D" id="1.10.10.10">
    <property type="entry name" value="Winged helix-like DNA-binding domain superfamily/Winged helix DNA-binding domain"/>
    <property type="match status" value="1"/>
</dbReference>
<evidence type="ECO:0000256" key="6">
    <source>
        <dbReference type="HAMAP-Rule" id="MF_01131"/>
    </source>
</evidence>
<dbReference type="HOGENOM" id="CLU_061534_1_1_0"/>
<accession>E3CUY7</accession>
<dbReference type="SUPFAM" id="SSF51735">
    <property type="entry name" value="NAD(P)-binding Rossmann-fold domains"/>
    <property type="match status" value="1"/>
</dbReference>
<organism evidence="8 9">
    <name type="scientific">Aminomonas paucivorans DSM 12260</name>
    <dbReference type="NCBI Taxonomy" id="584708"/>
    <lineage>
        <taxon>Bacteria</taxon>
        <taxon>Thermotogati</taxon>
        <taxon>Synergistota</taxon>
        <taxon>Synergistia</taxon>
        <taxon>Synergistales</taxon>
        <taxon>Synergistaceae</taxon>
        <taxon>Aminomonas</taxon>
    </lineage>
</organism>
<evidence type="ECO:0000259" key="7">
    <source>
        <dbReference type="SMART" id="SM00881"/>
    </source>
</evidence>
<reference evidence="8 9" key="1">
    <citation type="journal article" date="2010" name="Stand. Genomic Sci.">
        <title>Non-contiguous finished genome sequence of Aminomonas paucivorans type strain (GLU-3).</title>
        <authorList>
            <person name="Pitluck S."/>
            <person name="Yasawong M."/>
            <person name="Held B."/>
            <person name="Lapidus A."/>
            <person name="Nolan M."/>
            <person name="Copeland A."/>
            <person name="Lucas S."/>
            <person name="Del Rio T.G."/>
            <person name="Tice H."/>
            <person name="Cheng J.F."/>
            <person name="Chertkov O."/>
            <person name="Goodwin L."/>
            <person name="Tapia R."/>
            <person name="Han C."/>
            <person name="Liolios K."/>
            <person name="Ivanova N."/>
            <person name="Mavromatis K."/>
            <person name="Ovchinnikova G."/>
            <person name="Pati A."/>
            <person name="Chen A."/>
            <person name="Palaniappan K."/>
            <person name="Land M."/>
            <person name="Hauser L."/>
            <person name="Chang Y.J."/>
            <person name="Jeffries C.D."/>
            <person name="Pukall R."/>
            <person name="Spring S."/>
            <person name="Rohde M."/>
            <person name="Sikorski J."/>
            <person name="Goker M."/>
            <person name="Woyke T."/>
            <person name="Bristow J."/>
            <person name="Eisen J.A."/>
            <person name="Markowitz V."/>
            <person name="Hugenholtz P."/>
            <person name="Kyrpides N.C."/>
            <person name="Klenk H.P."/>
        </authorList>
    </citation>
    <scope>NUCLEOTIDE SEQUENCE [LARGE SCALE GENOMIC DNA]</scope>
    <source>
        <strain evidence="8 9">DSM 12260</strain>
    </source>
</reference>
<dbReference type="GO" id="GO:0045892">
    <property type="term" value="P:negative regulation of DNA-templated transcription"/>
    <property type="evidence" value="ECO:0007669"/>
    <property type="project" value="InterPro"/>
</dbReference>
<comment type="subunit">
    <text evidence="6">Homodimer.</text>
</comment>
<comment type="similarity">
    <text evidence="6">Belongs to the transcriptional regulatory Rex family.</text>
</comment>
<keyword evidence="1 6" id="KW-0963">Cytoplasm</keyword>
<comment type="function">
    <text evidence="6">Modulates transcription in response to changes in cellular NADH/NAD(+) redox state.</text>
</comment>
<dbReference type="Proteomes" id="UP000005096">
    <property type="component" value="Chromosome"/>
</dbReference>
<dbReference type="InterPro" id="IPR009718">
    <property type="entry name" value="Rex_DNA-bd_C_dom"/>
</dbReference>
<dbReference type="SUPFAM" id="SSF46785">
    <property type="entry name" value="Winged helix' DNA-binding domain"/>
    <property type="match status" value="1"/>
</dbReference>
<dbReference type="PaxDb" id="584708-Apau_1695"/>
<keyword evidence="2 6" id="KW-0678">Repressor</keyword>
<comment type="subcellular location">
    <subcellularLocation>
        <location evidence="6">Cytoplasm</location>
    </subcellularLocation>
</comment>
<evidence type="ECO:0000256" key="1">
    <source>
        <dbReference type="ARBA" id="ARBA00022490"/>
    </source>
</evidence>
<feature type="domain" description="CoA-binding" evidence="7">
    <location>
        <begin position="74"/>
        <end position="178"/>
    </location>
</feature>
<evidence type="ECO:0000313" key="9">
    <source>
        <dbReference type="Proteomes" id="UP000005096"/>
    </source>
</evidence>
<dbReference type="RefSeq" id="WP_006301333.1">
    <property type="nucleotide sequence ID" value="NZ_CM001022.1"/>
</dbReference>
<sequence length="209" mass="23154">MKVAEPTVERLVQYYRLLGQLHEEGRRVVSSQQIGEMLGIKASQVRKDLSYFGEIGKRGVGYHVDRLYEHVMTILSPPRVWRIALAGVGHLGAALLGHTAFKSEKFHMEALFDVDPEKAGREILGVPCYPFEDMAAVMGEKKIEVLILSVPAAAAQACVDKAVESGTVRGILTFAPTTVVVPEGLLVYSVDISVELEKLLFYLKEKEER</sequence>
<dbReference type="Pfam" id="PF02629">
    <property type="entry name" value="CoA_binding"/>
    <property type="match status" value="1"/>
</dbReference>
<dbReference type="GO" id="GO:0051775">
    <property type="term" value="P:response to redox state"/>
    <property type="evidence" value="ECO:0007669"/>
    <property type="project" value="InterPro"/>
</dbReference>
<dbReference type="InterPro" id="IPR036390">
    <property type="entry name" value="WH_DNA-bd_sf"/>
</dbReference>
<protein>
    <recommendedName>
        <fullName evidence="6">Redox-sensing transcriptional repressor Rex</fullName>
    </recommendedName>
</protein>
<dbReference type="InterPro" id="IPR036388">
    <property type="entry name" value="WH-like_DNA-bd_sf"/>
</dbReference>
<dbReference type="PANTHER" id="PTHR35786">
    <property type="entry name" value="REDOX-SENSING TRANSCRIPTIONAL REPRESSOR REX"/>
    <property type="match status" value="1"/>
</dbReference>
<dbReference type="InterPro" id="IPR036291">
    <property type="entry name" value="NAD(P)-bd_dom_sf"/>
</dbReference>
<dbReference type="STRING" id="584708.Apau_1695"/>
<dbReference type="InterPro" id="IPR003781">
    <property type="entry name" value="CoA-bd"/>
</dbReference>
<feature type="DNA-binding region" description="H-T-H motif" evidence="6">
    <location>
        <begin position="13"/>
        <end position="52"/>
    </location>
</feature>
<keyword evidence="5 6" id="KW-0804">Transcription</keyword>
<evidence type="ECO:0000313" key="8">
    <source>
        <dbReference type="EMBL" id="EFQ24113.1"/>
    </source>
</evidence>
<dbReference type="OrthoDB" id="9784760at2"/>
<dbReference type="NCBIfam" id="NF003995">
    <property type="entry name" value="PRK05472.2-4"/>
    <property type="match status" value="1"/>
</dbReference>
<dbReference type="GO" id="GO:0003700">
    <property type="term" value="F:DNA-binding transcription factor activity"/>
    <property type="evidence" value="ECO:0007669"/>
    <property type="project" value="UniProtKB-UniRule"/>
</dbReference>
<dbReference type="Gene3D" id="3.40.50.720">
    <property type="entry name" value="NAD(P)-binding Rossmann-like Domain"/>
    <property type="match status" value="1"/>
</dbReference>
<dbReference type="NCBIfam" id="NF003989">
    <property type="entry name" value="PRK05472.1-3"/>
    <property type="match status" value="1"/>
</dbReference>
<dbReference type="SMART" id="SM00881">
    <property type="entry name" value="CoA_binding"/>
    <property type="match status" value="1"/>
</dbReference>
<keyword evidence="3 6" id="KW-0805">Transcription regulation</keyword>
<gene>
    <name evidence="6" type="primary">rex</name>
    <name evidence="8" type="ORF">Apau_1695</name>
</gene>
<dbReference type="HAMAP" id="MF_01131">
    <property type="entry name" value="Rex"/>
    <property type="match status" value="1"/>
</dbReference>
<dbReference type="AlphaFoldDB" id="E3CUY7"/>
<dbReference type="PANTHER" id="PTHR35786:SF1">
    <property type="entry name" value="REDOX-SENSING TRANSCRIPTIONAL REPRESSOR REX 1"/>
    <property type="match status" value="1"/>
</dbReference>
<keyword evidence="6" id="KW-0520">NAD</keyword>
<keyword evidence="9" id="KW-1185">Reference proteome</keyword>
<feature type="binding site" evidence="6">
    <location>
        <begin position="87"/>
        <end position="92"/>
    </location>
    <ligand>
        <name>NAD(+)</name>
        <dbReference type="ChEBI" id="CHEBI:57540"/>
    </ligand>
</feature>
<dbReference type="NCBIfam" id="NF003994">
    <property type="entry name" value="PRK05472.2-3"/>
    <property type="match status" value="1"/>
</dbReference>
<dbReference type="InterPro" id="IPR022876">
    <property type="entry name" value="Tscrpt_rep_Rex"/>
</dbReference>
<name>E3CUY7_9BACT</name>
<evidence type="ECO:0000256" key="5">
    <source>
        <dbReference type="ARBA" id="ARBA00023163"/>
    </source>
</evidence>
<keyword evidence="4 6" id="KW-0238">DNA-binding</keyword>
<evidence type="ECO:0000256" key="4">
    <source>
        <dbReference type="ARBA" id="ARBA00023125"/>
    </source>
</evidence>
<dbReference type="GO" id="GO:0003677">
    <property type="term" value="F:DNA binding"/>
    <property type="evidence" value="ECO:0007669"/>
    <property type="project" value="UniProtKB-UniRule"/>
</dbReference>
<dbReference type="GO" id="GO:0005737">
    <property type="term" value="C:cytoplasm"/>
    <property type="evidence" value="ECO:0007669"/>
    <property type="project" value="UniProtKB-SubCell"/>
</dbReference>
<dbReference type="eggNOG" id="COG2344">
    <property type="taxonomic scope" value="Bacteria"/>
</dbReference>
<proteinExistence type="inferred from homology"/>
<evidence type="ECO:0000256" key="3">
    <source>
        <dbReference type="ARBA" id="ARBA00023015"/>
    </source>
</evidence>
<dbReference type="Pfam" id="PF06971">
    <property type="entry name" value="Put_DNA-bind_N"/>
    <property type="match status" value="1"/>
</dbReference>
<evidence type="ECO:0000256" key="2">
    <source>
        <dbReference type="ARBA" id="ARBA00022491"/>
    </source>
</evidence>
<dbReference type="NCBIfam" id="NF003996">
    <property type="entry name" value="PRK05472.2-5"/>
    <property type="match status" value="1"/>
</dbReference>
<dbReference type="EMBL" id="CM001022">
    <property type="protein sequence ID" value="EFQ24113.1"/>
    <property type="molecule type" value="Genomic_DNA"/>
</dbReference>